<organism evidence="4">
    <name type="scientific">uncultured marine group II/III euryarchaeote KM3_64_C08</name>
    <dbReference type="NCBI Taxonomy" id="1456479"/>
    <lineage>
        <taxon>Archaea</taxon>
        <taxon>Methanobacteriati</taxon>
        <taxon>Methanobacteriota</taxon>
        <taxon>environmental samples</taxon>
    </lineage>
</organism>
<keyword evidence="2" id="KW-1133">Transmembrane helix</keyword>
<dbReference type="GO" id="GO:0005509">
    <property type="term" value="F:calcium ion binding"/>
    <property type="evidence" value="ECO:0007669"/>
    <property type="project" value="InterPro"/>
</dbReference>
<proteinExistence type="predicted"/>
<dbReference type="Pfam" id="PF00036">
    <property type="entry name" value="EF-hand_1"/>
    <property type="match status" value="1"/>
</dbReference>
<accession>A0A075HHB1</accession>
<name>A0A075HHB1_9EURY</name>
<dbReference type="PROSITE" id="PS50222">
    <property type="entry name" value="EF_HAND_2"/>
    <property type="match status" value="1"/>
</dbReference>
<evidence type="ECO:0000259" key="3">
    <source>
        <dbReference type="PROSITE" id="PS50222"/>
    </source>
</evidence>
<dbReference type="PROSITE" id="PS00018">
    <property type="entry name" value="EF_HAND_1"/>
    <property type="match status" value="1"/>
</dbReference>
<feature type="region of interest" description="Disordered" evidence="1">
    <location>
        <begin position="103"/>
        <end position="122"/>
    </location>
</feature>
<keyword evidence="2" id="KW-0472">Membrane</keyword>
<evidence type="ECO:0000256" key="1">
    <source>
        <dbReference type="SAM" id="MobiDB-lite"/>
    </source>
</evidence>
<dbReference type="InterPro" id="IPR018247">
    <property type="entry name" value="EF_Hand_1_Ca_BS"/>
</dbReference>
<dbReference type="Gene3D" id="1.10.238.10">
    <property type="entry name" value="EF-hand"/>
    <property type="match status" value="1"/>
</dbReference>
<sequence>MSSGKDTVSPFSDDAQMSNMDEDLFSKLDTDGDGVVTEQEFKDGWRHRMGKTVVIEKNSMNWSHFGIGIAITFGNFLLAFFATEFGGGVISLQSMLRDASRGDCRSRERNATRRHRNKRAVHRGSRPVSRIVRLNHHERRLLLILKG</sequence>
<dbReference type="InterPro" id="IPR011992">
    <property type="entry name" value="EF-hand-dom_pair"/>
</dbReference>
<feature type="compositionally biased region" description="Basic residues" evidence="1">
    <location>
        <begin position="112"/>
        <end position="122"/>
    </location>
</feature>
<evidence type="ECO:0000256" key="2">
    <source>
        <dbReference type="SAM" id="Phobius"/>
    </source>
</evidence>
<keyword evidence="2" id="KW-0812">Transmembrane</keyword>
<feature type="transmembrane region" description="Helical" evidence="2">
    <location>
        <begin position="65"/>
        <end position="92"/>
    </location>
</feature>
<dbReference type="InterPro" id="IPR002048">
    <property type="entry name" value="EF_hand_dom"/>
</dbReference>
<reference evidence="4" key="1">
    <citation type="journal article" date="2014" name="Genome Biol. Evol.">
        <title>Pangenome evidence for extensive interdomain horizontal transfer affecting lineage core and shell genes in uncultured planktonic thaumarchaeota and euryarchaeota.</title>
        <authorList>
            <person name="Deschamps P."/>
            <person name="Zivanovic Y."/>
            <person name="Moreira D."/>
            <person name="Rodriguez-Valera F."/>
            <person name="Lopez-Garcia P."/>
        </authorList>
    </citation>
    <scope>NUCLEOTIDE SEQUENCE</scope>
</reference>
<evidence type="ECO:0000313" key="4">
    <source>
        <dbReference type="EMBL" id="AIF13837.1"/>
    </source>
</evidence>
<protein>
    <recommendedName>
        <fullName evidence="3">EF-hand domain-containing protein</fullName>
    </recommendedName>
</protein>
<feature type="domain" description="EF-hand" evidence="3">
    <location>
        <begin position="16"/>
        <end position="51"/>
    </location>
</feature>
<dbReference type="SUPFAM" id="SSF47473">
    <property type="entry name" value="EF-hand"/>
    <property type="match status" value="1"/>
</dbReference>
<dbReference type="EMBL" id="KF900985">
    <property type="protein sequence ID" value="AIF13837.1"/>
    <property type="molecule type" value="Genomic_DNA"/>
</dbReference>
<dbReference type="AlphaFoldDB" id="A0A075HHB1"/>